<proteinExistence type="predicted"/>
<dbReference type="Gene3D" id="1.20.90.10">
    <property type="entry name" value="Phospholipase A2 domain"/>
    <property type="match status" value="1"/>
</dbReference>
<feature type="chain" id="PRO_5032784046" evidence="1">
    <location>
        <begin position="21"/>
        <end position="130"/>
    </location>
</feature>
<evidence type="ECO:0000313" key="2">
    <source>
        <dbReference type="EMBL" id="CAF0916002.1"/>
    </source>
</evidence>
<sequence>MLTMKYLILSSMIFINTVLSNPITNYTQSHRGCGPFGIDIDTLLAKEGVGSITPCCVQHDQCYSTCGTTRDMCNNDFKNCTTIACKTQQTSSSSKCLKYANILYGITSVLGIPSFDISQAVACNKTSQLG</sequence>
<dbReference type="PANTHER" id="PTHR12824:SF8">
    <property type="entry name" value="GXIVSPLA2, ISOFORM A"/>
    <property type="match status" value="1"/>
</dbReference>
<dbReference type="InterPro" id="IPR036444">
    <property type="entry name" value="PLipase_A2_dom_sf"/>
</dbReference>
<gene>
    <name evidence="2" type="ORF">XAT740_LOCUS8783</name>
</gene>
<keyword evidence="1" id="KW-0732">Signal</keyword>
<dbReference type="SUPFAM" id="SSF48619">
    <property type="entry name" value="Phospholipase A2, PLA2"/>
    <property type="match status" value="1"/>
</dbReference>
<organism evidence="2 3">
    <name type="scientific">Adineta ricciae</name>
    <name type="common">Rotifer</name>
    <dbReference type="NCBI Taxonomy" id="249248"/>
    <lineage>
        <taxon>Eukaryota</taxon>
        <taxon>Metazoa</taxon>
        <taxon>Spiralia</taxon>
        <taxon>Gnathifera</taxon>
        <taxon>Rotifera</taxon>
        <taxon>Eurotatoria</taxon>
        <taxon>Bdelloidea</taxon>
        <taxon>Adinetida</taxon>
        <taxon>Adinetidae</taxon>
        <taxon>Adineta</taxon>
    </lineage>
</organism>
<dbReference type="InterPro" id="IPR010711">
    <property type="entry name" value="PLA2G12"/>
</dbReference>
<dbReference type="PANTHER" id="PTHR12824">
    <property type="entry name" value="GROUP XII SECRETORY PHOSPHOLIPASE A2 FAMILY MEMBER"/>
    <property type="match status" value="1"/>
</dbReference>
<dbReference type="Proteomes" id="UP000663828">
    <property type="component" value="Unassembled WGS sequence"/>
</dbReference>
<dbReference type="GO" id="GO:0050482">
    <property type="term" value="P:arachidonate secretion"/>
    <property type="evidence" value="ECO:0007669"/>
    <property type="project" value="InterPro"/>
</dbReference>
<protein>
    <submittedName>
        <fullName evidence="2">Uncharacterized protein</fullName>
    </submittedName>
</protein>
<dbReference type="GO" id="GO:0004623">
    <property type="term" value="F:phospholipase A2 activity"/>
    <property type="evidence" value="ECO:0007669"/>
    <property type="project" value="InterPro"/>
</dbReference>
<dbReference type="GO" id="GO:0016042">
    <property type="term" value="P:lipid catabolic process"/>
    <property type="evidence" value="ECO:0007669"/>
    <property type="project" value="InterPro"/>
</dbReference>
<reference evidence="2" key="1">
    <citation type="submission" date="2021-02" db="EMBL/GenBank/DDBJ databases">
        <authorList>
            <person name="Nowell W R."/>
        </authorList>
    </citation>
    <scope>NUCLEOTIDE SEQUENCE</scope>
</reference>
<feature type="signal peptide" evidence="1">
    <location>
        <begin position="1"/>
        <end position="20"/>
    </location>
</feature>
<evidence type="ECO:0000256" key="1">
    <source>
        <dbReference type="SAM" id="SignalP"/>
    </source>
</evidence>
<dbReference type="GO" id="GO:0006644">
    <property type="term" value="P:phospholipid metabolic process"/>
    <property type="evidence" value="ECO:0007669"/>
    <property type="project" value="InterPro"/>
</dbReference>
<dbReference type="AlphaFoldDB" id="A0A814AN81"/>
<evidence type="ECO:0000313" key="3">
    <source>
        <dbReference type="Proteomes" id="UP000663828"/>
    </source>
</evidence>
<dbReference type="Pfam" id="PF06951">
    <property type="entry name" value="PLA2G12"/>
    <property type="match status" value="1"/>
</dbReference>
<dbReference type="GO" id="GO:0005576">
    <property type="term" value="C:extracellular region"/>
    <property type="evidence" value="ECO:0007669"/>
    <property type="project" value="InterPro"/>
</dbReference>
<comment type="caution">
    <text evidence="2">The sequence shown here is derived from an EMBL/GenBank/DDBJ whole genome shotgun (WGS) entry which is preliminary data.</text>
</comment>
<accession>A0A814AN81</accession>
<dbReference type="GO" id="GO:0005509">
    <property type="term" value="F:calcium ion binding"/>
    <property type="evidence" value="ECO:0007669"/>
    <property type="project" value="InterPro"/>
</dbReference>
<name>A0A814AN81_ADIRI</name>
<dbReference type="EMBL" id="CAJNOR010000442">
    <property type="protein sequence ID" value="CAF0916002.1"/>
    <property type="molecule type" value="Genomic_DNA"/>
</dbReference>
<keyword evidence="3" id="KW-1185">Reference proteome</keyword>